<dbReference type="GO" id="GO:0016460">
    <property type="term" value="C:myosin II complex"/>
    <property type="evidence" value="ECO:0007669"/>
    <property type="project" value="TreeGrafter"/>
</dbReference>
<dbReference type="AlphaFoldDB" id="A0AAU9JEF4"/>
<reference evidence="7" key="1">
    <citation type="submission" date="2021-09" db="EMBL/GenBank/DDBJ databases">
        <authorList>
            <consortium name="AG Swart"/>
            <person name="Singh M."/>
            <person name="Singh A."/>
            <person name="Seah K."/>
            <person name="Emmerich C."/>
        </authorList>
    </citation>
    <scope>NUCLEOTIDE SEQUENCE</scope>
    <source>
        <strain evidence="7">ATCC30299</strain>
    </source>
</reference>
<dbReference type="CDD" id="cd00051">
    <property type="entry name" value="EFh"/>
    <property type="match status" value="1"/>
</dbReference>
<dbReference type="PROSITE" id="PS50222">
    <property type="entry name" value="EF_HAND_2"/>
    <property type="match status" value="2"/>
</dbReference>
<organism evidence="7 8">
    <name type="scientific">Blepharisma stoltei</name>
    <dbReference type="NCBI Taxonomy" id="1481888"/>
    <lineage>
        <taxon>Eukaryota</taxon>
        <taxon>Sar</taxon>
        <taxon>Alveolata</taxon>
        <taxon>Ciliophora</taxon>
        <taxon>Postciliodesmatophora</taxon>
        <taxon>Heterotrichea</taxon>
        <taxon>Heterotrichida</taxon>
        <taxon>Blepharismidae</taxon>
        <taxon>Blepharisma</taxon>
    </lineage>
</organism>
<keyword evidence="3" id="KW-0677">Repeat</keyword>
<evidence type="ECO:0000256" key="1">
    <source>
        <dbReference type="ARBA" id="ARBA00020786"/>
    </source>
</evidence>
<dbReference type="PROSITE" id="PS00018">
    <property type="entry name" value="EF_HAND_1"/>
    <property type="match status" value="2"/>
</dbReference>
<dbReference type="InterPro" id="IPR050230">
    <property type="entry name" value="CALM/Myosin/TropC-like"/>
</dbReference>
<sequence length="148" mass="17333">MAEYFTRDQLIPLREAYTRFDNDSDGTITTRELEQIIKYLGYNISEAQLIKLIISIECEAGALDFTDFLEIVSKIMKSLQIKIELIREFRDFDKNGSGRIGIADLREIIMKYGRKLKDYEADELIKKADIDEDGCTVYEEFLEMMIEY</sequence>
<keyword evidence="4" id="KW-0106">Calcium</keyword>
<dbReference type="Proteomes" id="UP001162131">
    <property type="component" value="Unassembled WGS sequence"/>
</dbReference>
<dbReference type="InterPro" id="IPR011992">
    <property type="entry name" value="EF-hand-dom_pair"/>
</dbReference>
<dbReference type="PANTHER" id="PTHR23048:SF0">
    <property type="entry name" value="CALMODULIN LIKE 3"/>
    <property type="match status" value="1"/>
</dbReference>
<evidence type="ECO:0000256" key="3">
    <source>
        <dbReference type="ARBA" id="ARBA00022737"/>
    </source>
</evidence>
<keyword evidence="5" id="KW-0007">Acetylation</keyword>
<dbReference type="Pfam" id="PF13405">
    <property type="entry name" value="EF-hand_6"/>
    <property type="match status" value="1"/>
</dbReference>
<feature type="domain" description="EF-hand" evidence="6">
    <location>
        <begin position="8"/>
        <end position="43"/>
    </location>
</feature>
<evidence type="ECO:0000256" key="4">
    <source>
        <dbReference type="ARBA" id="ARBA00022837"/>
    </source>
</evidence>
<dbReference type="GO" id="GO:0005509">
    <property type="term" value="F:calcium ion binding"/>
    <property type="evidence" value="ECO:0007669"/>
    <property type="project" value="InterPro"/>
</dbReference>
<keyword evidence="8" id="KW-1185">Reference proteome</keyword>
<comment type="caution">
    <text evidence="7">The sequence shown here is derived from an EMBL/GenBank/DDBJ whole genome shotgun (WGS) entry which is preliminary data.</text>
</comment>
<evidence type="ECO:0000313" key="7">
    <source>
        <dbReference type="EMBL" id="CAG9323447.1"/>
    </source>
</evidence>
<dbReference type="EMBL" id="CAJZBQ010000034">
    <property type="protein sequence ID" value="CAG9323447.1"/>
    <property type="molecule type" value="Genomic_DNA"/>
</dbReference>
<evidence type="ECO:0000256" key="2">
    <source>
        <dbReference type="ARBA" id="ARBA00022723"/>
    </source>
</evidence>
<gene>
    <name evidence="7" type="ORF">BSTOLATCC_MIC34097</name>
</gene>
<dbReference type="Pfam" id="PF13499">
    <property type="entry name" value="EF-hand_7"/>
    <property type="match status" value="1"/>
</dbReference>
<evidence type="ECO:0000259" key="6">
    <source>
        <dbReference type="PROSITE" id="PS50222"/>
    </source>
</evidence>
<dbReference type="InterPro" id="IPR002048">
    <property type="entry name" value="EF_hand_dom"/>
</dbReference>
<dbReference type="InterPro" id="IPR018247">
    <property type="entry name" value="EF_Hand_1_Ca_BS"/>
</dbReference>
<dbReference type="SMART" id="SM00054">
    <property type="entry name" value="EFh"/>
    <property type="match status" value="3"/>
</dbReference>
<dbReference type="Gene3D" id="1.10.238.10">
    <property type="entry name" value="EF-hand"/>
    <property type="match status" value="2"/>
</dbReference>
<keyword evidence="2" id="KW-0479">Metal-binding</keyword>
<dbReference type="PANTHER" id="PTHR23048">
    <property type="entry name" value="MYOSIN LIGHT CHAIN 1, 3"/>
    <property type="match status" value="1"/>
</dbReference>
<proteinExistence type="predicted"/>
<evidence type="ECO:0000256" key="5">
    <source>
        <dbReference type="ARBA" id="ARBA00022990"/>
    </source>
</evidence>
<dbReference type="SUPFAM" id="SSF47473">
    <property type="entry name" value="EF-hand"/>
    <property type="match status" value="1"/>
</dbReference>
<name>A0AAU9JEF4_9CILI</name>
<accession>A0AAU9JEF4</accession>
<feature type="domain" description="EF-hand" evidence="6">
    <location>
        <begin position="80"/>
        <end position="115"/>
    </location>
</feature>
<protein>
    <recommendedName>
        <fullName evidence="1">Calmodulin</fullName>
    </recommendedName>
</protein>
<dbReference type="FunFam" id="1.10.238.10:FF:000527">
    <property type="entry name" value="Calmodulin-3"/>
    <property type="match status" value="1"/>
</dbReference>
<evidence type="ECO:0000313" key="8">
    <source>
        <dbReference type="Proteomes" id="UP001162131"/>
    </source>
</evidence>